<evidence type="ECO:0000313" key="7">
    <source>
        <dbReference type="Proteomes" id="UP000033035"/>
    </source>
</evidence>
<evidence type="ECO:0000313" key="6">
    <source>
        <dbReference type="EMBL" id="KKB60491.1"/>
    </source>
</evidence>
<keyword evidence="1 3" id="KW-0456">Lyase</keyword>
<keyword evidence="2" id="KW-0704">Schiff base</keyword>
<evidence type="ECO:0000256" key="4">
    <source>
        <dbReference type="PIRSR" id="PIRSR001365-1"/>
    </source>
</evidence>
<evidence type="ECO:0000256" key="1">
    <source>
        <dbReference type="ARBA" id="ARBA00023239"/>
    </source>
</evidence>
<dbReference type="PATRIC" id="fig|1203610.3.peg.391"/>
<dbReference type="STRING" id="1203610.HMPREF1536_00372"/>
<dbReference type="GO" id="GO:0008747">
    <property type="term" value="F:N-acetylneuraminate lyase activity"/>
    <property type="evidence" value="ECO:0007669"/>
    <property type="project" value="TreeGrafter"/>
</dbReference>
<dbReference type="Pfam" id="PF00701">
    <property type="entry name" value="DHDPS"/>
    <property type="match status" value="1"/>
</dbReference>
<dbReference type="GO" id="GO:0005829">
    <property type="term" value="C:cytosol"/>
    <property type="evidence" value="ECO:0007669"/>
    <property type="project" value="TreeGrafter"/>
</dbReference>
<dbReference type="InterPro" id="IPR002220">
    <property type="entry name" value="DapA-like"/>
</dbReference>
<keyword evidence="7" id="KW-1185">Reference proteome</keyword>
<feature type="binding site" evidence="5">
    <location>
        <position position="209"/>
    </location>
    <ligand>
        <name>pyruvate</name>
        <dbReference type="ChEBI" id="CHEBI:15361"/>
    </ligand>
</feature>
<organism evidence="6 7">
    <name type="scientific">Parabacteroides gordonii MS-1 = DSM 23371</name>
    <dbReference type="NCBI Taxonomy" id="1203610"/>
    <lineage>
        <taxon>Bacteria</taxon>
        <taxon>Pseudomonadati</taxon>
        <taxon>Bacteroidota</taxon>
        <taxon>Bacteroidia</taxon>
        <taxon>Bacteroidales</taxon>
        <taxon>Tannerellaceae</taxon>
        <taxon>Parabacteroides</taxon>
    </lineage>
</organism>
<evidence type="ECO:0000256" key="5">
    <source>
        <dbReference type="PIRSR" id="PIRSR001365-2"/>
    </source>
</evidence>
<proteinExistence type="inferred from homology"/>
<dbReference type="AlphaFoldDB" id="A0A0F5JRQ5"/>
<dbReference type="CDD" id="cd00408">
    <property type="entry name" value="DHDPS-like"/>
    <property type="match status" value="1"/>
</dbReference>
<sequence>MLTKPLRGIIPPAITPMIDNDTLDIIGLEKLLNRMIQGGVSGVFILGTSGEAQNISYNVRKELIKETCRIVARRVPVLVGITDTSFSESLSLAASAAHYGADALVAAPPYYFAPGQAELIQYYNDLANQLPLPLFLYNMPSHVKVMIEPETVLSLSKNPNIIGLKDSSANGVYFQKLIYLLKDDPEFTLLCGPEEMTAEVVLMGGHGGVNGGANLFPDLYVALYNAAACKDFEKLAELQSQVLKISLSLYNIGKYASSYIKGVKTALNLMGVCSDYMGEPFHKFKDAEREIIRKNLMDLNIKSDDL</sequence>
<dbReference type="Gene3D" id="3.20.20.70">
    <property type="entry name" value="Aldolase class I"/>
    <property type="match status" value="1"/>
</dbReference>
<protein>
    <submittedName>
        <fullName evidence="6">Dihydrodipicolinate synthase</fullName>
    </submittedName>
</protein>
<dbReference type="PANTHER" id="PTHR42849">
    <property type="entry name" value="N-ACETYLNEURAMINATE LYASE"/>
    <property type="match status" value="1"/>
</dbReference>
<accession>A0A0F5JRQ5</accession>
<feature type="active site" description="Schiff-base intermediate with substrate" evidence="4">
    <location>
        <position position="165"/>
    </location>
</feature>
<evidence type="ECO:0000256" key="3">
    <source>
        <dbReference type="PIRNR" id="PIRNR001365"/>
    </source>
</evidence>
<dbReference type="PRINTS" id="PR00146">
    <property type="entry name" value="DHPICSNTHASE"/>
</dbReference>
<comment type="similarity">
    <text evidence="3">Belongs to the DapA family.</text>
</comment>
<feature type="active site" description="Proton donor/acceptor" evidence="4">
    <location>
        <position position="137"/>
    </location>
</feature>
<dbReference type="GO" id="GO:0019262">
    <property type="term" value="P:N-acetylneuraminate catabolic process"/>
    <property type="evidence" value="ECO:0007669"/>
    <property type="project" value="TreeGrafter"/>
</dbReference>
<dbReference type="PANTHER" id="PTHR42849:SF1">
    <property type="entry name" value="N-ACETYLNEURAMINATE LYASE"/>
    <property type="match status" value="1"/>
</dbReference>
<name>A0A0F5JRQ5_9BACT</name>
<dbReference type="PROSITE" id="PS00666">
    <property type="entry name" value="DHDPS_2"/>
    <property type="match status" value="1"/>
</dbReference>
<dbReference type="InterPro" id="IPR020625">
    <property type="entry name" value="Schiff_base-form_aldolases_AS"/>
</dbReference>
<dbReference type="Proteomes" id="UP000033035">
    <property type="component" value="Unassembled WGS sequence"/>
</dbReference>
<dbReference type="PIRSF" id="PIRSF001365">
    <property type="entry name" value="DHDPS"/>
    <property type="match status" value="1"/>
</dbReference>
<gene>
    <name evidence="6" type="ORF">HMPREF1536_00372</name>
</gene>
<dbReference type="HOGENOM" id="CLU_049343_5_1_10"/>
<dbReference type="SMART" id="SM01130">
    <property type="entry name" value="DHDPS"/>
    <property type="match status" value="1"/>
</dbReference>
<dbReference type="EMBL" id="AQHW01000002">
    <property type="protein sequence ID" value="KKB60491.1"/>
    <property type="molecule type" value="Genomic_DNA"/>
</dbReference>
<dbReference type="SUPFAM" id="SSF51569">
    <property type="entry name" value="Aldolase"/>
    <property type="match status" value="1"/>
</dbReference>
<reference evidence="6 7" key="1">
    <citation type="submission" date="2013-04" db="EMBL/GenBank/DDBJ databases">
        <title>The Genome Sequence of Parabacteroides gordonii DSM 23371.</title>
        <authorList>
            <consortium name="The Broad Institute Genomics Platform"/>
            <person name="Earl A."/>
            <person name="Ward D."/>
            <person name="Feldgarden M."/>
            <person name="Gevers D."/>
            <person name="Martens E."/>
            <person name="Sakamoto M."/>
            <person name="Benno Y."/>
            <person name="Suzuki N."/>
            <person name="Matsunaga N."/>
            <person name="Koshihara K."/>
            <person name="Seki M."/>
            <person name="Komiya H."/>
            <person name="Walker B."/>
            <person name="Young S."/>
            <person name="Zeng Q."/>
            <person name="Gargeya S."/>
            <person name="Fitzgerald M."/>
            <person name="Haas B."/>
            <person name="Abouelleil A."/>
            <person name="Allen A.W."/>
            <person name="Alvarado L."/>
            <person name="Arachchi H.M."/>
            <person name="Berlin A.M."/>
            <person name="Chapman S.B."/>
            <person name="Gainer-Dewar J."/>
            <person name="Goldberg J."/>
            <person name="Griggs A."/>
            <person name="Gujja S."/>
            <person name="Hansen M."/>
            <person name="Howarth C."/>
            <person name="Imamovic A."/>
            <person name="Ireland A."/>
            <person name="Larimer J."/>
            <person name="McCowan C."/>
            <person name="Murphy C."/>
            <person name="Pearson M."/>
            <person name="Poon T.W."/>
            <person name="Priest M."/>
            <person name="Roberts A."/>
            <person name="Saif S."/>
            <person name="Shea T."/>
            <person name="Sisk P."/>
            <person name="Sykes S."/>
            <person name="Wortman J."/>
            <person name="Nusbaum C."/>
            <person name="Birren B."/>
        </authorList>
    </citation>
    <scope>NUCLEOTIDE SEQUENCE [LARGE SCALE GENOMIC DNA]</scope>
    <source>
        <strain evidence="6 7">MS-1</strain>
    </source>
</reference>
<evidence type="ECO:0000256" key="2">
    <source>
        <dbReference type="ARBA" id="ARBA00023270"/>
    </source>
</evidence>
<dbReference type="RefSeq" id="WP_028730436.1">
    <property type="nucleotide sequence ID" value="NZ_KE386766.1"/>
</dbReference>
<comment type="caution">
    <text evidence="6">The sequence shown here is derived from an EMBL/GenBank/DDBJ whole genome shotgun (WGS) entry which is preliminary data.</text>
</comment>
<dbReference type="InterPro" id="IPR013785">
    <property type="entry name" value="Aldolase_TIM"/>
</dbReference>